<dbReference type="EMBL" id="NHYD01001823">
    <property type="protein sequence ID" value="PPQ89795.1"/>
    <property type="molecule type" value="Genomic_DNA"/>
</dbReference>
<feature type="region of interest" description="Disordered" evidence="1">
    <location>
        <begin position="61"/>
        <end position="84"/>
    </location>
</feature>
<dbReference type="Proteomes" id="UP000283269">
    <property type="component" value="Unassembled WGS sequence"/>
</dbReference>
<dbReference type="STRING" id="93625.A0A409XGB3"/>
<feature type="region of interest" description="Disordered" evidence="1">
    <location>
        <begin position="111"/>
        <end position="136"/>
    </location>
</feature>
<proteinExistence type="predicted"/>
<dbReference type="AlphaFoldDB" id="A0A409XGB3"/>
<accession>A0A409XGB3</accession>
<feature type="region of interest" description="Disordered" evidence="1">
    <location>
        <begin position="304"/>
        <end position="332"/>
    </location>
</feature>
<gene>
    <name evidence="3" type="ORF">CVT25_008235</name>
</gene>
<feature type="compositionally biased region" description="Gly residues" evidence="1">
    <location>
        <begin position="68"/>
        <end position="77"/>
    </location>
</feature>
<evidence type="ECO:0000313" key="4">
    <source>
        <dbReference type="Proteomes" id="UP000283269"/>
    </source>
</evidence>
<keyword evidence="2" id="KW-1133">Transmembrane helix</keyword>
<dbReference type="OrthoDB" id="3263296at2759"/>
<evidence type="ECO:0000256" key="1">
    <source>
        <dbReference type="SAM" id="MobiDB-lite"/>
    </source>
</evidence>
<keyword evidence="4" id="KW-1185">Reference proteome</keyword>
<sequence>MSTWPGMLKSSSTSLNNLYNPKGWSESHSRTNIRHRRAAAAAAAAQRRALNLQLGFNPNSIFDDPGNAGPGPTGPFGGLSDFFPQRSPSISNGLPYSSTSASALSFRSASSTSSTSSSSSSSSSSMTSSSSSSTISSMSTIPTITVTIITVSISHTSSLSTSTTAASTTDDSADTSSGMSTSAVVGRIGASIVMIAVIGFAVTYFIHRARKCEAEGAFKAQNFRRSAMFTDDPPTHKDTVARRYNPPQPPAMVQRYNANASPSPTFGTQYGVWIRRTVSAGHFIRTHISFQSWDLRELRPCGPGHWQDSADEEVKGGTNKSAAGMMSLQSIR</sequence>
<evidence type="ECO:0000313" key="3">
    <source>
        <dbReference type="EMBL" id="PPQ89795.1"/>
    </source>
</evidence>
<name>A0A409XGB3_PSICY</name>
<keyword evidence="2" id="KW-0472">Membrane</keyword>
<reference evidence="3 4" key="1">
    <citation type="journal article" date="2018" name="Evol. Lett.">
        <title>Horizontal gene cluster transfer increased hallucinogenic mushroom diversity.</title>
        <authorList>
            <person name="Reynolds H.T."/>
            <person name="Vijayakumar V."/>
            <person name="Gluck-Thaler E."/>
            <person name="Korotkin H.B."/>
            <person name="Matheny P.B."/>
            <person name="Slot J.C."/>
        </authorList>
    </citation>
    <scope>NUCLEOTIDE SEQUENCE [LARGE SCALE GENOMIC DNA]</scope>
    <source>
        <strain evidence="3 4">2631</strain>
    </source>
</reference>
<organism evidence="3 4">
    <name type="scientific">Psilocybe cyanescens</name>
    <dbReference type="NCBI Taxonomy" id="93625"/>
    <lineage>
        <taxon>Eukaryota</taxon>
        <taxon>Fungi</taxon>
        <taxon>Dikarya</taxon>
        <taxon>Basidiomycota</taxon>
        <taxon>Agaricomycotina</taxon>
        <taxon>Agaricomycetes</taxon>
        <taxon>Agaricomycetidae</taxon>
        <taxon>Agaricales</taxon>
        <taxon>Agaricineae</taxon>
        <taxon>Strophariaceae</taxon>
        <taxon>Psilocybe</taxon>
    </lineage>
</organism>
<protein>
    <submittedName>
        <fullName evidence="3">Uncharacterized protein</fullName>
    </submittedName>
</protein>
<keyword evidence="2" id="KW-0812">Transmembrane</keyword>
<dbReference type="InParanoid" id="A0A409XGB3"/>
<feature type="transmembrane region" description="Helical" evidence="2">
    <location>
        <begin position="184"/>
        <end position="206"/>
    </location>
</feature>
<feature type="region of interest" description="Disordered" evidence="1">
    <location>
        <begin position="160"/>
        <end position="180"/>
    </location>
</feature>
<comment type="caution">
    <text evidence="3">The sequence shown here is derived from an EMBL/GenBank/DDBJ whole genome shotgun (WGS) entry which is preliminary data.</text>
</comment>
<evidence type="ECO:0000256" key="2">
    <source>
        <dbReference type="SAM" id="Phobius"/>
    </source>
</evidence>